<evidence type="ECO:0000313" key="1">
    <source>
        <dbReference type="EMBL" id="APG65131.1"/>
    </source>
</evidence>
<organism evidence="1 2">
    <name type="scientific">Tenacibaculum todarodis</name>
    <dbReference type="NCBI Taxonomy" id="1850252"/>
    <lineage>
        <taxon>Bacteria</taxon>
        <taxon>Pseudomonadati</taxon>
        <taxon>Bacteroidota</taxon>
        <taxon>Flavobacteriia</taxon>
        <taxon>Flavobacteriales</taxon>
        <taxon>Flavobacteriaceae</taxon>
        <taxon>Tenacibaculum</taxon>
    </lineage>
</organism>
<evidence type="ECO:0000313" key="2">
    <source>
        <dbReference type="Proteomes" id="UP000181898"/>
    </source>
</evidence>
<sequence>MNNYPIFYVVHAEFFENSDPKEKKLKKITKVFENKKPKKLRKKALGFFDEIRDQFLGKNTWINCPRFPYSERRKQEQQKRPYVDTIQDVYFYTKNACYGNIALTVSFGIKGRERTYDYSKNLYPICAVGPSLHEVEDGLKISLILERQLYKNYKIEDAPKEHYVKNFISNELKDSYVLDNLFVEHNYLIQKFLKDNRRHNNNNDNRFFSTFQFYEVKSVKEDNAISEKETFLELSVRLDKNRTLQKTAIYKKELELLSHFNTIISGTKINLLESNAELFRKSNSYFFSNFFTSEQLKIHEEMKGVKEVSKEQKTLERYIKDWL</sequence>
<dbReference type="KEGG" id="ten:LPB136_07105"/>
<dbReference type="AlphaFoldDB" id="A0A1L3JJ18"/>
<dbReference type="Proteomes" id="UP000181898">
    <property type="component" value="Chromosome"/>
</dbReference>
<dbReference type="STRING" id="1850252.LPB136_07105"/>
<proteinExistence type="predicted"/>
<dbReference type="RefSeq" id="WP_072555459.1">
    <property type="nucleotide sequence ID" value="NZ_CP018155.1"/>
</dbReference>
<gene>
    <name evidence="1" type="ORF">LPB136_07105</name>
</gene>
<accession>A0A1L3JJ18</accession>
<dbReference type="EMBL" id="CP018155">
    <property type="protein sequence ID" value="APG65131.1"/>
    <property type="molecule type" value="Genomic_DNA"/>
</dbReference>
<keyword evidence="2" id="KW-1185">Reference proteome</keyword>
<name>A0A1L3JJ18_9FLAO</name>
<reference evidence="1 2" key="1">
    <citation type="submission" date="2016-11" db="EMBL/GenBank/DDBJ databases">
        <title>Tenacibaculum sp. LPB0136, isolated from marine environment.</title>
        <authorList>
            <person name="Kim E."/>
            <person name="Yi H."/>
        </authorList>
    </citation>
    <scope>NUCLEOTIDE SEQUENCE [LARGE SCALE GENOMIC DNA]</scope>
    <source>
        <strain evidence="1 2">LPB0136</strain>
    </source>
</reference>
<protein>
    <submittedName>
        <fullName evidence="1">Uncharacterized protein</fullName>
    </submittedName>
</protein>